<proteinExistence type="predicted"/>
<dbReference type="Proteomes" id="UP000887565">
    <property type="component" value="Unplaced"/>
</dbReference>
<sequence>MTRGAVNVAPPSTFPLGIVGASGAPLIGADAGLTQRLYSWPCCSYQEPLSSLKNQPANEENNYSIDL</sequence>
<evidence type="ECO:0000313" key="2">
    <source>
        <dbReference type="WBParaSite" id="nRc.2.0.1.t00233-RA"/>
    </source>
</evidence>
<keyword evidence="1" id="KW-1185">Reference proteome</keyword>
<organism evidence="1 2">
    <name type="scientific">Romanomermis culicivorax</name>
    <name type="common">Nematode worm</name>
    <dbReference type="NCBI Taxonomy" id="13658"/>
    <lineage>
        <taxon>Eukaryota</taxon>
        <taxon>Metazoa</taxon>
        <taxon>Ecdysozoa</taxon>
        <taxon>Nematoda</taxon>
        <taxon>Enoplea</taxon>
        <taxon>Dorylaimia</taxon>
        <taxon>Mermithida</taxon>
        <taxon>Mermithoidea</taxon>
        <taxon>Mermithidae</taxon>
        <taxon>Romanomermis</taxon>
    </lineage>
</organism>
<accession>A0A915HFQ3</accession>
<evidence type="ECO:0000313" key="1">
    <source>
        <dbReference type="Proteomes" id="UP000887565"/>
    </source>
</evidence>
<reference evidence="2" key="1">
    <citation type="submission" date="2022-11" db="UniProtKB">
        <authorList>
            <consortium name="WormBaseParasite"/>
        </authorList>
    </citation>
    <scope>IDENTIFICATION</scope>
</reference>
<dbReference type="AlphaFoldDB" id="A0A915HFQ3"/>
<protein>
    <submittedName>
        <fullName evidence="2">Uncharacterized protein</fullName>
    </submittedName>
</protein>
<name>A0A915HFQ3_ROMCU</name>
<dbReference type="WBParaSite" id="nRc.2.0.1.t00233-RA">
    <property type="protein sequence ID" value="nRc.2.0.1.t00233-RA"/>
    <property type="gene ID" value="nRc.2.0.1.g00233"/>
</dbReference>